<keyword evidence="1" id="KW-0808">Transferase</keyword>
<dbReference type="InterPro" id="IPR000182">
    <property type="entry name" value="GNAT_dom"/>
</dbReference>
<dbReference type="RefSeq" id="WP_239677876.1">
    <property type="nucleotide sequence ID" value="NZ_CP070499.1"/>
</dbReference>
<dbReference type="EMBL" id="CP070499">
    <property type="protein sequence ID" value="QSB15694.1"/>
    <property type="molecule type" value="Genomic_DNA"/>
</dbReference>
<keyword evidence="5" id="KW-1185">Reference proteome</keyword>
<dbReference type="Pfam" id="PF00583">
    <property type="entry name" value="Acetyltransf_1"/>
    <property type="match status" value="1"/>
</dbReference>
<dbReference type="AlphaFoldDB" id="A0A895YD03"/>
<dbReference type="Gene3D" id="3.40.630.30">
    <property type="match status" value="1"/>
</dbReference>
<feature type="domain" description="N-acetyltransferase" evidence="3">
    <location>
        <begin position="11"/>
        <end position="175"/>
    </location>
</feature>
<name>A0A895YD03_9ACTN</name>
<dbReference type="SUPFAM" id="SSF55729">
    <property type="entry name" value="Acyl-CoA N-acyltransferases (Nat)"/>
    <property type="match status" value="1"/>
</dbReference>
<gene>
    <name evidence="4" type="ORF">JQS43_04950</name>
</gene>
<dbReference type="GO" id="GO:0016747">
    <property type="term" value="F:acyltransferase activity, transferring groups other than amino-acyl groups"/>
    <property type="evidence" value="ECO:0007669"/>
    <property type="project" value="InterPro"/>
</dbReference>
<dbReference type="PANTHER" id="PTHR43877">
    <property type="entry name" value="AMINOALKYLPHOSPHONATE N-ACETYLTRANSFERASE-RELATED-RELATED"/>
    <property type="match status" value="1"/>
</dbReference>
<dbReference type="KEGG" id="nhy:JQS43_04950"/>
<organism evidence="4 5">
    <name type="scientific">Natronosporangium hydrolyticum</name>
    <dbReference type="NCBI Taxonomy" id="2811111"/>
    <lineage>
        <taxon>Bacteria</taxon>
        <taxon>Bacillati</taxon>
        <taxon>Actinomycetota</taxon>
        <taxon>Actinomycetes</taxon>
        <taxon>Micromonosporales</taxon>
        <taxon>Micromonosporaceae</taxon>
        <taxon>Natronosporangium</taxon>
    </lineage>
</organism>
<dbReference type="PROSITE" id="PS51186">
    <property type="entry name" value="GNAT"/>
    <property type="match status" value="1"/>
</dbReference>
<reference evidence="4" key="1">
    <citation type="submission" date="2021-02" db="EMBL/GenBank/DDBJ databases">
        <title>Natrosporangium hydrolyticum gen. nov., sp. nov, a haloalkaliphilic actinobacterium from a soda solonchak soil.</title>
        <authorList>
            <person name="Sorokin D.Y."/>
            <person name="Khijniak T.V."/>
            <person name="Zakharycheva A.P."/>
            <person name="Boueva O.V."/>
            <person name="Ariskina E.V."/>
            <person name="Hahnke R.L."/>
            <person name="Bunk B."/>
            <person name="Sproer C."/>
            <person name="Schumann P."/>
            <person name="Evtushenko L.I."/>
            <person name="Kublanov I.V."/>
        </authorList>
    </citation>
    <scope>NUCLEOTIDE SEQUENCE</scope>
    <source>
        <strain evidence="4">DSM 106523</strain>
    </source>
</reference>
<dbReference type="CDD" id="cd04301">
    <property type="entry name" value="NAT_SF"/>
    <property type="match status" value="1"/>
</dbReference>
<protein>
    <submittedName>
        <fullName evidence="4">GNAT family N-acetyltransferase</fullName>
    </submittedName>
</protein>
<dbReference type="Proteomes" id="UP000662857">
    <property type="component" value="Chromosome"/>
</dbReference>
<evidence type="ECO:0000256" key="1">
    <source>
        <dbReference type="ARBA" id="ARBA00022679"/>
    </source>
</evidence>
<evidence type="ECO:0000313" key="5">
    <source>
        <dbReference type="Proteomes" id="UP000662857"/>
    </source>
</evidence>
<sequence>MSRARASRQGVTIRPATPAEFGRIAELTVTAYRDDQQLPPGSPYQAVLADVAGRAAGGELLVAVDPDSAALLGSVLYVRSGSRFAELCGPDEAEFRTLAVAPTAQRRGVGEALVRACLRRAREQQRTAVVICSRDNADAAHRLYTRLGFRRIPEQDWNPQPGIRLLAFRYQLAGPTPAPEVGTGRSDDEGR</sequence>
<evidence type="ECO:0000313" key="4">
    <source>
        <dbReference type="EMBL" id="QSB15694.1"/>
    </source>
</evidence>
<dbReference type="InterPro" id="IPR016181">
    <property type="entry name" value="Acyl_CoA_acyltransferase"/>
</dbReference>
<evidence type="ECO:0000259" key="3">
    <source>
        <dbReference type="PROSITE" id="PS51186"/>
    </source>
</evidence>
<evidence type="ECO:0000256" key="2">
    <source>
        <dbReference type="ARBA" id="ARBA00023315"/>
    </source>
</evidence>
<proteinExistence type="predicted"/>
<dbReference type="InterPro" id="IPR050832">
    <property type="entry name" value="Bact_Acetyltransf"/>
</dbReference>
<keyword evidence="2" id="KW-0012">Acyltransferase</keyword>
<accession>A0A895YD03</accession>